<evidence type="ECO:0000256" key="1">
    <source>
        <dbReference type="SAM" id="Phobius"/>
    </source>
</evidence>
<evidence type="ECO:0000313" key="3">
    <source>
        <dbReference type="Proteomes" id="UP000009183"/>
    </source>
</evidence>
<dbReference type="EMBL" id="FN596249">
    <property type="protein sequence ID" value="CBI34347.3"/>
    <property type="molecule type" value="Genomic_DNA"/>
</dbReference>
<dbReference type="Proteomes" id="UP000009183">
    <property type="component" value="Chromosome 14"/>
</dbReference>
<gene>
    <name evidence="2" type="ordered locus">VIT_14s0030g00080</name>
</gene>
<proteinExistence type="predicted"/>
<accession>D7TV22</accession>
<keyword evidence="3" id="KW-1185">Reference proteome</keyword>
<reference evidence="3" key="1">
    <citation type="journal article" date="2007" name="Nature">
        <title>The grapevine genome sequence suggests ancestral hexaploidization in major angiosperm phyla.</title>
        <authorList>
            <consortium name="The French-Italian Public Consortium for Grapevine Genome Characterization."/>
            <person name="Jaillon O."/>
            <person name="Aury J.-M."/>
            <person name="Noel B."/>
            <person name="Policriti A."/>
            <person name="Clepet C."/>
            <person name="Casagrande A."/>
            <person name="Choisne N."/>
            <person name="Aubourg S."/>
            <person name="Vitulo N."/>
            <person name="Jubin C."/>
            <person name="Vezzi A."/>
            <person name="Legeai F."/>
            <person name="Hugueney P."/>
            <person name="Dasilva C."/>
            <person name="Horner D."/>
            <person name="Mica E."/>
            <person name="Jublot D."/>
            <person name="Poulain J."/>
            <person name="Bruyere C."/>
            <person name="Billault A."/>
            <person name="Segurens B."/>
            <person name="Gouyvenoux M."/>
            <person name="Ugarte E."/>
            <person name="Cattonaro F."/>
            <person name="Anthouard V."/>
            <person name="Vico V."/>
            <person name="Del Fabbro C."/>
            <person name="Alaux M."/>
            <person name="Di Gaspero G."/>
            <person name="Dumas V."/>
            <person name="Felice N."/>
            <person name="Paillard S."/>
            <person name="Juman I."/>
            <person name="Moroldo M."/>
            <person name="Scalabrin S."/>
            <person name="Canaguier A."/>
            <person name="Le Clainche I."/>
            <person name="Malacrida G."/>
            <person name="Durand E."/>
            <person name="Pesole G."/>
            <person name="Laucou V."/>
            <person name="Chatelet P."/>
            <person name="Merdinoglu D."/>
            <person name="Delledonne M."/>
            <person name="Pezzotti M."/>
            <person name="Lecharny A."/>
            <person name="Scarpelli C."/>
            <person name="Artiguenave F."/>
            <person name="Pe M.E."/>
            <person name="Valle G."/>
            <person name="Morgante M."/>
            <person name="Caboche M."/>
            <person name="Adam-Blondon A.-F."/>
            <person name="Weissenbach J."/>
            <person name="Quetier F."/>
            <person name="Wincker P."/>
        </authorList>
    </citation>
    <scope>NUCLEOTIDE SEQUENCE [LARGE SCALE GENOMIC DNA]</scope>
    <source>
        <strain evidence="3">cv. Pinot noir / PN40024</strain>
    </source>
</reference>
<keyword evidence="1" id="KW-1133">Transmembrane helix</keyword>
<name>D7TV22_VITVI</name>
<organism evidence="2 3">
    <name type="scientific">Vitis vinifera</name>
    <name type="common">Grape</name>
    <dbReference type="NCBI Taxonomy" id="29760"/>
    <lineage>
        <taxon>Eukaryota</taxon>
        <taxon>Viridiplantae</taxon>
        <taxon>Streptophyta</taxon>
        <taxon>Embryophyta</taxon>
        <taxon>Tracheophyta</taxon>
        <taxon>Spermatophyta</taxon>
        <taxon>Magnoliopsida</taxon>
        <taxon>eudicotyledons</taxon>
        <taxon>Gunneridae</taxon>
        <taxon>Pentapetalae</taxon>
        <taxon>rosids</taxon>
        <taxon>Vitales</taxon>
        <taxon>Vitaceae</taxon>
        <taxon>Viteae</taxon>
        <taxon>Vitis</taxon>
    </lineage>
</organism>
<dbReference type="HOGENOM" id="CLU_1734785_0_0_1"/>
<feature type="transmembrane region" description="Helical" evidence="1">
    <location>
        <begin position="58"/>
        <end position="81"/>
    </location>
</feature>
<dbReference type="AlphaFoldDB" id="D7TV22"/>
<dbReference type="PaxDb" id="29760-VIT_14s0030g00080.t01"/>
<keyword evidence="1" id="KW-0472">Membrane</keyword>
<evidence type="ECO:0000313" key="2">
    <source>
        <dbReference type="EMBL" id="CBI34347.3"/>
    </source>
</evidence>
<sequence>MNCGSFQPYHFHSYPPYHSVESHNSRQAFQIHPNPPKCSFQSPHIYIYGVSTLRSEAVQIFICYILLISCFALGVLGLGLFENLGKKEINLGFHFQFLSIGKPRNGNKKVNSSGFFFCFAFRFLINQTVGDFKAFLWPRVVLCFAWVVGKR</sequence>
<dbReference type="InParanoid" id="D7TV22"/>
<keyword evidence="1" id="KW-0812">Transmembrane</keyword>
<protein>
    <submittedName>
        <fullName evidence="2">Uncharacterized protein</fullName>
    </submittedName>
</protein>